<dbReference type="PANTHER" id="PTHR43289">
    <property type="entry name" value="MITOGEN-ACTIVATED PROTEIN KINASE KINASE KINASE 20-RELATED"/>
    <property type="match status" value="1"/>
</dbReference>
<evidence type="ECO:0000256" key="7">
    <source>
        <dbReference type="PROSITE-ProRule" id="PRU10141"/>
    </source>
</evidence>
<dbReference type="CDD" id="cd14014">
    <property type="entry name" value="STKc_PknB_like"/>
    <property type="match status" value="1"/>
</dbReference>
<dbReference type="Pfam" id="PF00069">
    <property type="entry name" value="Pkinase"/>
    <property type="match status" value="1"/>
</dbReference>
<keyword evidence="8" id="KW-1133">Transmembrane helix</keyword>
<dbReference type="SMART" id="SM00220">
    <property type="entry name" value="S_TKc"/>
    <property type="match status" value="1"/>
</dbReference>
<reference evidence="11" key="1">
    <citation type="submission" date="2016-10" db="EMBL/GenBank/DDBJ databases">
        <authorList>
            <person name="Varghese N."/>
            <person name="Submissions S."/>
        </authorList>
    </citation>
    <scope>NUCLEOTIDE SEQUENCE [LARGE SCALE GENOMIC DNA]</scope>
    <source>
        <strain evidence="11">CGMCC 1.7061</strain>
    </source>
</reference>
<dbReference type="InterPro" id="IPR011009">
    <property type="entry name" value="Kinase-like_dom_sf"/>
</dbReference>
<evidence type="ECO:0000256" key="4">
    <source>
        <dbReference type="ARBA" id="ARBA00022741"/>
    </source>
</evidence>
<keyword evidence="8" id="KW-0472">Membrane</keyword>
<evidence type="ECO:0000313" key="10">
    <source>
        <dbReference type="EMBL" id="SFL91478.1"/>
    </source>
</evidence>
<dbReference type="FunFam" id="1.10.510.10:FF:000021">
    <property type="entry name" value="Serine/threonine protein kinase"/>
    <property type="match status" value="1"/>
</dbReference>
<keyword evidence="5 10" id="KW-0418">Kinase</keyword>
<keyword evidence="11" id="KW-1185">Reference proteome</keyword>
<feature type="transmembrane region" description="Helical" evidence="8">
    <location>
        <begin position="131"/>
        <end position="153"/>
    </location>
</feature>
<dbReference type="InterPro" id="IPR017441">
    <property type="entry name" value="Protein_kinase_ATP_BS"/>
</dbReference>
<evidence type="ECO:0000256" key="2">
    <source>
        <dbReference type="ARBA" id="ARBA00022527"/>
    </source>
</evidence>
<dbReference type="InterPro" id="IPR008271">
    <property type="entry name" value="Ser/Thr_kinase_AS"/>
</dbReference>
<dbReference type="STRING" id="488535.SAMN04487963_0526"/>
<dbReference type="PROSITE" id="PS00108">
    <property type="entry name" value="PROTEIN_KINASE_ST"/>
    <property type="match status" value="1"/>
</dbReference>
<accession>A0A1I4LK41</accession>
<dbReference type="PROSITE" id="PS00107">
    <property type="entry name" value="PROTEIN_KINASE_ATP"/>
    <property type="match status" value="1"/>
</dbReference>
<dbReference type="EC" id="2.7.11.1" evidence="1"/>
<keyword evidence="3" id="KW-0808">Transferase</keyword>
<organism evidence="10 11">
    <name type="scientific">Marinobacter zhejiangensis</name>
    <dbReference type="NCBI Taxonomy" id="488535"/>
    <lineage>
        <taxon>Bacteria</taxon>
        <taxon>Pseudomonadati</taxon>
        <taxon>Pseudomonadota</taxon>
        <taxon>Gammaproteobacteria</taxon>
        <taxon>Pseudomonadales</taxon>
        <taxon>Marinobacteraceae</taxon>
        <taxon>Marinobacter</taxon>
    </lineage>
</organism>
<keyword evidence="4 7" id="KW-0547">Nucleotide-binding</keyword>
<feature type="transmembrane region" description="Helical" evidence="8">
    <location>
        <begin position="78"/>
        <end position="99"/>
    </location>
</feature>
<feature type="transmembrane region" description="Helical" evidence="8">
    <location>
        <begin position="106"/>
        <end position="125"/>
    </location>
</feature>
<sequence>MAIQFLLSRLFSLRLLLVILAVTLVLLPGGLPGFSLPDRLLFELTHPAAAQAIAMPTTAMSDAAFAALVQDQGFAIPAWSPLAGQVGVLLCLLFLVWLLPQLGTTMATLATFTLLTALVVSQLVVMLYQSLWLPLGQVMTFLAAGFITMLFWFQPRRMIRRLETTVRERSLQLGRMLLDQGDADGALAVVDGCPVDDDSLTLRYDAGIHQERRRQYDQARQTFQAIQHDRKRYRDVAERLEAIARLTGEAAGATDFEATRTLVMPELAVSRPTLGRYEIQRELGRGAMGVVYLGKDPKIARTVAIKTLSYSQYDPGELPELKARFFREAEAAGRLNHPAIVTVFDVGEEADLAFIAMDFAAGKPLSTYSRSDSLLPLPVVLTLMAQAAEALDYAHSQKIVHRDIKPANLIYDAAGGQLKVTDFGIAKITDDAHTRTGSVMGSPLYMSPEQLKGQKVTGASDIYSLGVTLYKLVSGETPYAGDTLANLTYQILNKRPRSVKTFNPDLPPAVVRLINKAIQSDPAKRFASAGEMAQALNRAASRETSKGVAG</sequence>
<dbReference type="EMBL" id="FOUE01000001">
    <property type="protein sequence ID" value="SFL91478.1"/>
    <property type="molecule type" value="Genomic_DNA"/>
</dbReference>
<gene>
    <name evidence="10" type="ORF">SAMN04487963_0526</name>
</gene>
<dbReference type="GO" id="GO:0004674">
    <property type="term" value="F:protein serine/threonine kinase activity"/>
    <property type="evidence" value="ECO:0007669"/>
    <property type="project" value="UniProtKB-KW"/>
</dbReference>
<feature type="domain" description="Protein kinase" evidence="9">
    <location>
        <begin position="277"/>
        <end position="537"/>
    </location>
</feature>
<keyword evidence="6 7" id="KW-0067">ATP-binding</keyword>
<evidence type="ECO:0000256" key="8">
    <source>
        <dbReference type="SAM" id="Phobius"/>
    </source>
</evidence>
<dbReference type="GO" id="GO:0005524">
    <property type="term" value="F:ATP binding"/>
    <property type="evidence" value="ECO:0007669"/>
    <property type="project" value="UniProtKB-UniRule"/>
</dbReference>
<dbReference type="PROSITE" id="PS50011">
    <property type="entry name" value="PROTEIN_KINASE_DOM"/>
    <property type="match status" value="1"/>
</dbReference>
<evidence type="ECO:0000256" key="6">
    <source>
        <dbReference type="ARBA" id="ARBA00022840"/>
    </source>
</evidence>
<name>A0A1I4LK41_9GAMM</name>
<evidence type="ECO:0000256" key="5">
    <source>
        <dbReference type="ARBA" id="ARBA00022777"/>
    </source>
</evidence>
<protein>
    <recommendedName>
        <fullName evidence="1">non-specific serine/threonine protein kinase</fullName>
        <ecNumber evidence="1">2.7.11.1</ecNumber>
    </recommendedName>
</protein>
<keyword evidence="2 10" id="KW-0723">Serine/threonine-protein kinase</keyword>
<dbReference type="RefSeq" id="WP_092020327.1">
    <property type="nucleotide sequence ID" value="NZ_FOUE01000001.1"/>
</dbReference>
<dbReference type="SUPFAM" id="SSF56112">
    <property type="entry name" value="Protein kinase-like (PK-like)"/>
    <property type="match status" value="1"/>
</dbReference>
<dbReference type="InterPro" id="IPR000719">
    <property type="entry name" value="Prot_kinase_dom"/>
</dbReference>
<dbReference type="Gene3D" id="3.30.200.20">
    <property type="entry name" value="Phosphorylase Kinase, domain 1"/>
    <property type="match status" value="1"/>
</dbReference>
<feature type="transmembrane region" description="Helical" evidence="8">
    <location>
        <begin position="12"/>
        <end position="31"/>
    </location>
</feature>
<evidence type="ECO:0000313" key="11">
    <source>
        <dbReference type="Proteomes" id="UP000198519"/>
    </source>
</evidence>
<dbReference type="Proteomes" id="UP000198519">
    <property type="component" value="Unassembled WGS sequence"/>
</dbReference>
<proteinExistence type="predicted"/>
<evidence type="ECO:0000256" key="3">
    <source>
        <dbReference type="ARBA" id="ARBA00022679"/>
    </source>
</evidence>
<keyword evidence="8" id="KW-0812">Transmembrane</keyword>
<evidence type="ECO:0000259" key="9">
    <source>
        <dbReference type="PROSITE" id="PS50011"/>
    </source>
</evidence>
<feature type="binding site" evidence="7">
    <location>
        <position position="306"/>
    </location>
    <ligand>
        <name>ATP</name>
        <dbReference type="ChEBI" id="CHEBI:30616"/>
    </ligand>
</feature>
<dbReference type="PANTHER" id="PTHR43289:SF6">
    <property type="entry name" value="SERINE_THREONINE-PROTEIN KINASE NEKL-3"/>
    <property type="match status" value="1"/>
</dbReference>
<dbReference type="AlphaFoldDB" id="A0A1I4LK41"/>
<dbReference type="Gene3D" id="1.10.510.10">
    <property type="entry name" value="Transferase(Phosphotransferase) domain 1"/>
    <property type="match status" value="1"/>
</dbReference>
<evidence type="ECO:0000256" key="1">
    <source>
        <dbReference type="ARBA" id="ARBA00012513"/>
    </source>
</evidence>
<dbReference type="OrthoDB" id="9801841at2"/>